<dbReference type="Pfam" id="PF00078">
    <property type="entry name" value="RVT_1"/>
    <property type="match status" value="1"/>
</dbReference>
<protein>
    <submittedName>
        <fullName evidence="4">Probable RNA-directed DNA polymerase from transposon X-element</fullName>
    </submittedName>
</protein>
<evidence type="ECO:0000259" key="2">
    <source>
        <dbReference type="Pfam" id="PF00078"/>
    </source>
</evidence>
<reference evidence="4" key="1">
    <citation type="submission" date="2020-08" db="EMBL/GenBank/DDBJ databases">
        <title>Multicomponent nature underlies the extraordinary mechanical properties of spider dragline silk.</title>
        <authorList>
            <person name="Kono N."/>
            <person name="Nakamura H."/>
            <person name="Mori M."/>
            <person name="Yoshida Y."/>
            <person name="Ohtoshi R."/>
            <person name="Malay A.D."/>
            <person name="Moran D.A.P."/>
            <person name="Tomita M."/>
            <person name="Numata K."/>
            <person name="Arakawa K."/>
        </authorList>
    </citation>
    <scope>NUCLEOTIDE SEQUENCE</scope>
</reference>
<feature type="domain" description="Reverse transcriptase" evidence="2">
    <location>
        <begin position="977"/>
        <end position="1097"/>
    </location>
</feature>
<feature type="compositionally biased region" description="Low complexity" evidence="1">
    <location>
        <begin position="371"/>
        <end position="381"/>
    </location>
</feature>
<dbReference type="InterPro" id="IPR000477">
    <property type="entry name" value="RT_dom"/>
</dbReference>
<feature type="compositionally biased region" description="Polar residues" evidence="1">
    <location>
        <begin position="359"/>
        <end position="370"/>
    </location>
</feature>
<evidence type="ECO:0000256" key="1">
    <source>
        <dbReference type="SAM" id="MobiDB-lite"/>
    </source>
</evidence>
<evidence type="ECO:0000259" key="3">
    <source>
        <dbReference type="Pfam" id="PF14529"/>
    </source>
</evidence>
<feature type="compositionally biased region" description="Polar residues" evidence="1">
    <location>
        <begin position="463"/>
        <end position="473"/>
    </location>
</feature>
<comment type="caution">
    <text evidence="4">The sequence shown here is derived from an EMBL/GenBank/DDBJ whole genome shotgun (WGS) entry which is preliminary data.</text>
</comment>
<dbReference type="AlphaFoldDB" id="A0A8X6WK55"/>
<accession>A0A8X6WK55</accession>
<dbReference type="InterPro" id="IPR005135">
    <property type="entry name" value="Endo/exonuclease/phosphatase"/>
</dbReference>
<evidence type="ECO:0000313" key="5">
    <source>
        <dbReference type="Proteomes" id="UP000887159"/>
    </source>
</evidence>
<feature type="region of interest" description="Disordered" evidence="1">
    <location>
        <begin position="359"/>
        <end position="474"/>
    </location>
</feature>
<organism evidence="4 5">
    <name type="scientific">Trichonephila clavipes</name>
    <name type="common">Golden silk orbweaver</name>
    <name type="synonym">Nephila clavipes</name>
    <dbReference type="NCBI Taxonomy" id="2585209"/>
    <lineage>
        <taxon>Eukaryota</taxon>
        <taxon>Metazoa</taxon>
        <taxon>Ecdysozoa</taxon>
        <taxon>Arthropoda</taxon>
        <taxon>Chelicerata</taxon>
        <taxon>Arachnida</taxon>
        <taxon>Araneae</taxon>
        <taxon>Araneomorphae</taxon>
        <taxon>Entelegynae</taxon>
        <taxon>Araneoidea</taxon>
        <taxon>Nephilidae</taxon>
        <taxon>Trichonephila</taxon>
    </lineage>
</organism>
<name>A0A8X6WK55_TRICX</name>
<keyword evidence="4" id="KW-0808">Transferase</keyword>
<sequence>MTQRTAPWENWHLERGFELLRIFGLFQVVPGWGPALQSGGLSRGHYWLLTLGQALPNWSSENQKEFSSSFLKKIQINPNKEKTQNTSIKPPFIPTYPTHDDQAIDSLNPCPDKEPVLPKPDVNEIAANSRFLILSLTNTDMSKKSPFAIHKALIGIGGEPKSVKRLRSGDLLIETSSALQTKSFLLAKSFLDSPITISPHKTLNSCRGVISESDLLTTPDAEILDGFSDQGVIQVRRITIKKDNSVIPTKHLILTFNRPKLPTTIKAGYLNFPSIEFSIMPKMETRKKIQEIRTNNNISYIEAKKLLPPQLPQTYAQATKPSPISVTTQTEENITKIKCPPLKLLAPISSKQRTNIPTAVTTSSAQTQLLPSVSSKTSTTSDPPPPTPMSKTKGKIKEQPPQFHRPRKNSKTIDLLSIKPKTNLKKNPAKSTTLKTAREQDSPNETSPVSKKSRRRKTFKTSNAMDTDANPSDSDCVIGLASEEDESLLEADFKKMADNPLKGPLSPICVALQETFLKSCHTTNIRRYGCVRKDTEGPSVSGGVCIFTSLDVPSSALPLHTSLQAVAVRIHSTSLITVCCLYLPQNTAIHQHDLNNLINQLPAPFVILGDFNGHSTLWGSAKTNPRGRQIEQVLSDHCLCLLNHEEPTYFHEPTRSFHTLDLAICSPSLFPNFSLSIEKDLYNSDHFPVILSHDSDTDGKTFPPTYSFSRADWALFTQLAVITDVMVKTDSVDTAVQEVTNVLIAAADFSIPKSSSHSFRHYKPWWNADCQTAYKNQRRLWGIFRRYPTTENLLAFKKAKANARRVRRRSQRQSWIRYVSSLTSSTSSKQLWKKVKAANGIYREFSFPILQTSNSIFFSPIEIANILGDTFQSVSSAASYNSRFLEIKRQAERTPINFSTRSFFPYNCDFTMTELQKALTQAHNTSPGPDGITYTMLRHLHPNSLANILFLFNRVWKEHCFPSSWREAIVIPILKPGKVATDPLSYRPIALTSCFCKTFERMVNTRLVYVLETEKCISPLQSGFRKGRSTLDNLVFLESQIRDAFVRRNHLVSLFFDIEKAYDRTWRYGILRNMYDFGLRGNLPIFIFNFLAVRYFNVRIGHSSSHKFIQDQGVFLRVAF</sequence>
<keyword evidence="4" id="KW-0548">Nucleotidyltransferase</keyword>
<dbReference type="SUPFAM" id="SSF56219">
    <property type="entry name" value="DNase I-like"/>
    <property type="match status" value="1"/>
</dbReference>
<dbReference type="Pfam" id="PF14529">
    <property type="entry name" value="Exo_endo_phos_2"/>
    <property type="match status" value="1"/>
</dbReference>
<gene>
    <name evidence="4" type="primary">X-element ORF2</name>
    <name evidence="4" type="ORF">TNCV_196441</name>
</gene>
<dbReference type="Proteomes" id="UP000887159">
    <property type="component" value="Unassembled WGS sequence"/>
</dbReference>
<dbReference type="EMBL" id="BMAU01021432">
    <property type="protein sequence ID" value="GFY35541.1"/>
    <property type="molecule type" value="Genomic_DNA"/>
</dbReference>
<dbReference type="Gene3D" id="3.60.10.10">
    <property type="entry name" value="Endonuclease/exonuclease/phosphatase"/>
    <property type="match status" value="1"/>
</dbReference>
<feature type="domain" description="Endonuclease/exonuclease/phosphatase" evidence="3">
    <location>
        <begin position="576"/>
        <end position="690"/>
    </location>
</feature>
<keyword evidence="5" id="KW-1185">Reference proteome</keyword>
<evidence type="ECO:0000313" key="4">
    <source>
        <dbReference type="EMBL" id="GFY35541.1"/>
    </source>
</evidence>
<dbReference type="GO" id="GO:0003964">
    <property type="term" value="F:RNA-directed DNA polymerase activity"/>
    <property type="evidence" value="ECO:0007669"/>
    <property type="project" value="UniProtKB-KW"/>
</dbReference>
<dbReference type="CDD" id="cd01650">
    <property type="entry name" value="RT_nLTR_like"/>
    <property type="match status" value="1"/>
</dbReference>
<dbReference type="InterPro" id="IPR052560">
    <property type="entry name" value="RdDP_mobile_element"/>
</dbReference>
<dbReference type="PANTHER" id="PTHR36688">
    <property type="entry name" value="ENDO/EXONUCLEASE/PHOSPHATASE DOMAIN-CONTAINING PROTEIN"/>
    <property type="match status" value="1"/>
</dbReference>
<dbReference type="PANTHER" id="PTHR36688:SF2">
    <property type="entry name" value="ENDONUCLEASE_EXONUCLEASE_PHOSPHATASE DOMAIN-CONTAINING PROTEIN"/>
    <property type="match status" value="1"/>
</dbReference>
<proteinExistence type="predicted"/>
<dbReference type="InterPro" id="IPR036691">
    <property type="entry name" value="Endo/exonu/phosph_ase_sf"/>
</dbReference>
<keyword evidence="4" id="KW-0695">RNA-directed DNA polymerase</keyword>